<evidence type="ECO:0000313" key="2">
    <source>
        <dbReference type="Proteomes" id="UP000325289"/>
    </source>
</evidence>
<evidence type="ECO:0008006" key="3">
    <source>
        <dbReference type="Google" id="ProtNLM"/>
    </source>
</evidence>
<dbReference type="EMBL" id="FOMS01000001">
    <property type="protein sequence ID" value="SFD56736.1"/>
    <property type="molecule type" value="Genomic_DNA"/>
</dbReference>
<organism evidence="1 2">
    <name type="scientific">Roseivivax sediminis</name>
    <dbReference type="NCBI Taxonomy" id="936889"/>
    <lineage>
        <taxon>Bacteria</taxon>
        <taxon>Pseudomonadati</taxon>
        <taxon>Pseudomonadota</taxon>
        <taxon>Alphaproteobacteria</taxon>
        <taxon>Rhodobacterales</taxon>
        <taxon>Roseobacteraceae</taxon>
        <taxon>Roseivivax</taxon>
    </lineage>
</organism>
<accession>A0A1I1TDT5</accession>
<dbReference type="SUPFAM" id="SSF53474">
    <property type="entry name" value="alpha/beta-Hydrolases"/>
    <property type="match status" value="1"/>
</dbReference>
<proteinExistence type="predicted"/>
<sequence>MPVICVTTRDAAPAPAFGTASLGAVLDAALADPTVGSGPIAVMVHGLSYAPGLPRHCPHETIFSLRPRFREADAKIVSWPRHLGFGRPGRDRGLAISFGWQARGSVRQAYRGAETAGTALATLLAEIQARCPGRSVHAIGHSLGARVVLNALTKAAPGALGWGLLLAPAEFTATARAAAESEAGRAARLLAVTSRENDVFDLLMELFVSPGTRGDSMLGARGLLAPNALTLQIDHAATLEALRHAGHRLARPATRVCHWSPYLRPGAFPLYRAILEGRLPFRRLRAILPEEADPRWSRLRPRRLQSDCIEGAAG</sequence>
<dbReference type="Proteomes" id="UP000325289">
    <property type="component" value="Unassembled WGS sequence"/>
</dbReference>
<dbReference type="Gene3D" id="3.40.50.1820">
    <property type="entry name" value="alpha/beta hydrolase"/>
    <property type="match status" value="1"/>
</dbReference>
<name>A0A1I1TDT5_9RHOB</name>
<evidence type="ECO:0000313" key="1">
    <source>
        <dbReference type="EMBL" id="SFD56736.1"/>
    </source>
</evidence>
<dbReference type="InterPro" id="IPR029058">
    <property type="entry name" value="AB_hydrolase_fold"/>
</dbReference>
<gene>
    <name evidence="1" type="ORF">SAMN04515678_101596</name>
</gene>
<keyword evidence="2" id="KW-1185">Reference proteome</keyword>
<protein>
    <recommendedName>
        <fullName evidence="3">Alpha/beta hydrolase family protein</fullName>
    </recommendedName>
</protein>
<dbReference type="RefSeq" id="WP_149754370.1">
    <property type="nucleotide sequence ID" value="NZ_FOMS01000001.1"/>
</dbReference>
<dbReference type="OrthoDB" id="7303283at2"/>
<reference evidence="1 2" key="1">
    <citation type="submission" date="2016-10" db="EMBL/GenBank/DDBJ databases">
        <authorList>
            <person name="Varghese N."/>
            <person name="Submissions S."/>
        </authorList>
    </citation>
    <scope>NUCLEOTIDE SEQUENCE [LARGE SCALE GENOMIC DNA]</scope>
    <source>
        <strain evidence="2">YIM D21,KCTC 23444,ACCC 10710</strain>
    </source>
</reference>
<dbReference type="AlphaFoldDB" id="A0A1I1TDT5"/>